<organism evidence="2 3">
    <name type="scientific">Scomber scombrus</name>
    <name type="common">Atlantic mackerel</name>
    <name type="synonym">Scomber vernalis</name>
    <dbReference type="NCBI Taxonomy" id="13677"/>
    <lineage>
        <taxon>Eukaryota</taxon>
        <taxon>Metazoa</taxon>
        <taxon>Chordata</taxon>
        <taxon>Craniata</taxon>
        <taxon>Vertebrata</taxon>
        <taxon>Euteleostomi</taxon>
        <taxon>Actinopterygii</taxon>
        <taxon>Neopterygii</taxon>
        <taxon>Teleostei</taxon>
        <taxon>Neoteleostei</taxon>
        <taxon>Acanthomorphata</taxon>
        <taxon>Pelagiaria</taxon>
        <taxon>Scombriformes</taxon>
        <taxon>Scombridae</taxon>
        <taxon>Scomber</taxon>
    </lineage>
</organism>
<dbReference type="Proteomes" id="UP001314229">
    <property type="component" value="Unassembled WGS sequence"/>
</dbReference>
<keyword evidence="3" id="KW-1185">Reference proteome</keyword>
<accession>A0AAV1PXS6</accession>
<proteinExistence type="predicted"/>
<evidence type="ECO:0008006" key="4">
    <source>
        <dbReference type="Google" id="ProtNLM"/>
    </source>
</evidence>
<protein>
    <recommendedName>
        <fullName evidence="4">Secreted protein</fullName>
    </recommendedName>
</protein>
<feature type="signal peptide" evidence="1">
    <location>
        <begin position="1"/>
        <end position="20"/>
    </location>
</feature>
<dbReference type="EMBL" id="CAWUFR010000302">
    <property type="protein sequence ID" value="CAK6975482.1"/>
    <property type="molecule type" value="Genomic_DNA"/>
</dbReference>
<comment type="caution">
    <text evidence="2">The sequence shown here is derived from an EMBL/GenBank/DDBJ whole genome shotgun (WGS) entry which is preliminary data.</text>
</comment>
<evidence type="ECO:0000313" key="3">
    <source>
        <dbReference type="Proteomes" id="UP001314229"/>
    </source>
</evidence>
<keyword evidence="1" id="KW-0732">Signal</keyword>
<evidence type="ECO:0000313" key="2">
    <source>
        <dbReference type="EMBL" id="CAK6975482.1"/>
    </source>
</evidence>
<feature type="chain" id="PRO_5043393398" description="Secreted protein" evidence="1">
    <location>
        <begin position="21"/>
        <end position="107"/>
    </location>
</feature>
<reference evidence="2 3" key="1">
    <citation type="submission" date="2024-01" db="EMBL/GenBank/DDBJ databases">
        <authorList>
            <person name="Alioto T."/>
            <person name="Alioto T."/>
            <person name="Gomez Garrido J."/>
        </authorList>
    </citation>
    <scope>NUCLEOTIDE SEQUENCE [LARGE SCALE GENOMIC DNA]</scope>
</reference>
<name>A0AAV1PXS6_SCOSC</name>
<sequence length="107" mass="11758">MERLPLICTTLIWLVFHRDAIDKTSKGRLACSVCVPHGALRASDCQSTRPSGAHSALHGCVPSLRCPSLDCCATATSLACYFTSTALWTLLFHCIPNSSRLWQMYDV</sequence>
<gene>
    <name evidence="2" type="ORF">FSCOSCO3_A007119</name>
</gene>
<dbReference type="AlphaFoldDB" id="A0AAV1PXS6"/>
<evidence type="ECO:0000256" key="1">
    <source>
        <dbReference type="SAM" id="SignalP"/>
    </source>
</evidence>